<evidence type="ECO:0000256" key="2">
    <source>
        <dbReference type="ARBA" id="ARBA00022845"/>
    </source>
</evidence>
<dbReference type="GO" id="GO:0002188">
    <property type="term" value="P:translation reinitiation"/>
    <property type="evidence" value="ECO:0007669"/>
    <property type="project" value="TreeGrafter"/>
</dbReference>
<dbReference type="FunFam" id="3.30.780.10:FF:000002">
    <property type="entry name" value="Stress response translation initiation inhibitor"/>
    <property type="match status" value="1"/>
</dbReference>
<comment type="similarity">
    <text evidence="1">Belongs to the SUI1 family.</text>
</comment>
<dbReference type="CDD" id="cd11567">
    <property type="entry name" value="YciH_like"/>
    <property type="match status" value="1"/>
</dbReference>
<dbReference type="PROSITE" id="PS50296">
    <property type="entry name" value="SUI1"/>
    <property type="match status" value="1"/>
</dbReference>
<dbReference type="AlphaFoldDB" id="A0A246S1M3"/>
<dbReference type="PANTHER" id="PTHR12789:SF0">
    <property type="entry name" value="DENSITY-REGULATED PROTEIN"/>
    <property type="match status" value="1"/>
</dbReference>
<dbReference type="PIRSF" id="PIRSF037511">
    <property type="entry name" value="Transl_init_SUI1_pro"/>
    <property type="match status" value="1"/>
</dbReference>
<dbReference type="OrthoDB" id="9792915at2"/>
<dbReference type="Pfam" id="PF01253">
    <property type="entry name" value="SUI1"/>
    <property type="match status" value="1"/>
</dbReference>
<keyword evidence="5" id="KW-0396">Initiation factor</keyword>
<keyword evidence="3" id="KW-0648">Protein biosynthesis</keyword>
<evidence type="ECO:0000256" key="3">
    <source>
        <dbReference type="ARBA" id="ARBA00022917"/>
    </source>
</evidence>
<accession>A0A246S1M3</accession>
<keyword evidence="6" id="KW-1185">Reference proteome</keyword>
<dbReference type="NCBIfam" id="TIGR01158">
    <property type="entry name" value="SUI1_rel"/>
    <property type="match status" value="1"/>
</dbReference>
<dbReference type="SUPFAM" id="SSF55159">
    <property type="entry name" value="eIF1-like"/>
    <property type="match status" value="1"/>
</dbReference>
<evidence type="ECO:0000259" key="4">
    <source>
        <dbReference type="PROSITE" id="PS50296"/>
    </source>
</evidence>
<reference evidence="5 6" key="1">
    <citation type="submission" date="2014-08" db="EMBL/GenBank/DDBJ databases">
        <title>Draft genome sequence of a novel L-asparaginase producing marine bacterium, Halomonas campaniensis.</title>
        <authorList>
            <person name="Sundarakrishnan B."/>
            <person name="Moushumi Priya A."/>
            <person name="Raman G."/>
            <person name="Sakthivel N."/>
            <person name="Park S."/>
            <person name="Jayachandran S."/>
        </authorList>
    </citation>
    <scope>NUCLEOTIDE SEQUENCE [LARGE SCALE GENOMIC DNA]</scope>
    <source>
        <strain evidence="5 6">SK03</strain>
    </source>
</reference>
<evidence type="ECO:0000256" key="1">
    <source>
        <dbReference type="ARBA" id="ARBA00005422"/>
    </source>
</evidence>
<sequence length="124" mass="13288">MGSLRDQLGGLVYSTEHGKTCPTCREPLDACHCDELSEQQRLAALDGVVRIRRETSGRKGKGVTTISGIPLPSEELKTLAKTLKKRCGTGGAVKEGVIEIQGDHRDTLRQALSDLGYQVKLAGG</sequence>
<dbReference type="GO" id="GO:0006417">
    <property type="term" value="P:regulation of translation"/>
    <property type="evidence" value="ECO:0007669"/>
    <property type="project" value="UniProtKB-KW"/>
</dbReference>
<dbReference type="InterPro" id="IPR050318">
    <property type="entry name" value="DENR/SUI1_TIF"/>
</dbReference>
<dbReference type="GO" id="GO:0003729">
    <property type="term" value="F:mRNA binding"/>
    <property type="evidence" value="ECO:0007669"/>
    <property type="project" value="TreeGrafter"/>
</dbReference>
<keyword evidence="2" id="KW-0810">Translation regulation</keyword>
<organism evidence="5 6">
    <name type="scientific">Halomonas campaniensis</name>
    <dbReference type="NCBI Taxonomy" id="213554"/>
    <lineage>
        <taxon>Bacteria</taxon>
        <taxon>Pseudomonadati</taxon>
        <taxon>Pseudomonadota</taxon>
        <taxon>Gammaproteobacteria</taxon>
        <taxon>Oceanospirillales</taxon>
        <taxon>Halomonadaceae</taxon>
        <taxon>Halomonas</taxon>
    </lineage>
</organism>
<evidence type="ECO:0000313" key="6">
    <source>
        <dbReference type="Proteomes" id="UP000197334"/>
    </source>
</evidence>
<name>A0A246S1M3_9GAMM</name>
<proteinExistence type="inferred from homology"/>
<dbReference type="InterPro" id="IPR001950">
    <property type="entry name" value="SUI1"/>
</dbReference>
<dbReference type="GO" id="GO:0001731">
    <property type="term" value="P:formation of translation preinitiation complex"/>
    <property type="evidence" value="ECO:0007669"/>
    <property type="project" value="TreeGrafter"/>
</dbReference>
<dbReference type="NCBIfam" id="NF005297">
    <property type="entry name" value="PRK06824.1"/>
    <property type="match status" value="1"/>
</dbReference>
<dbReference type="InterPro" id="IPR005872">
    <property type="entry name" value="SUI1_arc_bac"/>
</dbReference>
<dbReference type="Proteomes" id="UP000197334">
    <property type="component" value="Unassembled WGS sequence"/>
</dbReference>
<comment type="caution">
    <text evidence="5">The sequence shown here is derived from an EMBL/GenBank/DDBJ whole genome shotgun (WGS) entry which is preliminary data.</text>
</comment>
<dbReference type="GO" id="GO:0003743">
    <property type="term" value="F:translation initiation factor activity"/>
    <property type="evidence" value="ECO:0007669"/>
    <property type="project" value="UniProtKB-KW"/>
</dbReference>
<dbReference type="InterPro" id="IPR036877">
    <property type="entry name" value="SUI1_dom_sf"/>
</dbReference>
<protein>
    <submittedName>
        <fullName evidence="5">Translation initiation factor SUI1</fullName>
    </submittedName>
</protein>
<feature type="domain" description="SUI1" evidence="4">
    <location>
        <begin position="53"/>
        <end position="116"/>
    </location>
</feature>
<evidence type="ECO:0000313" key="5">
    <source>
        <dbReference type="EMBL" id="OWV30318.1"/>
    </source>
</evidence>
<dbReference type="STRING" id="213554.FF32_06490"/>
<dbReference type="EMBL" id="JPUA01000021">
    <property type="protein sequence ID" value="OWV30318.1"/>
    <property type="molecule type" value="Genomic_DNA"/>
</dbReference>
<dbReference type="RefSeq" id="WP_088699553.1">
    <property type="nucleotide sequence ID" value="NZ_JPUA01000021.1"/>
</dbReference>
<gene>
    <name evidence="5" type="ORF">JI62_07370</name>
</gene>
<dbReference type="Gene3D" id="3.30.780.10">
    <property type="entry name" value="SUI1-like domain"/>
    <property type="match status" value="1"/>
</dbReference>
<dbReference type="PANTHER" id="PTHR12789">
    <property type="entry name" value="DENSITY-REGULATED PROTEIN HOMOLOG"/>
    <property type="match status" value="1"/>
</dbReference>